<dbReference type="AlphaFoldDB" id="A0AAV1UL02"/>
<dbReference type="GO" id="GO:0006913">
    <property type="term" value="P:nucleocytoplasmic transport"/>
    <property type="evidence" value="ECO:0007669"/>
    <property type="project" value="TreeGrafter"/>
</dbReference>
<feature type="compositionally biased region" description="Pro residues" evidence="4">
    <location>
        <begin position="61"/>
        <end position="70"/>
    </location>
</feature>
<dbReference type="InterPro" id="IPR027038">
    <property type="entry name" value="RanGap"/>
</dbReference>
<dbReference type="Proteomes" id="UP001162060">
    <property type="component" value="Unassembled WGS sequence"/>
</dbReference>
<dbReference type="InterPro" id="IPR032675">
    <property type="entry name" value="LRR_dom_sf"/>
</dbReference>
<dbReference type="GO" id="GO:0005096">
    <property type="term" value="F:GTPase activator activity"/>
    <property type="evidence" value="ECO:0007669"/>
    <property type="project" value="UniProtKB-KW"/>
</dbReference>
<keyword evidence="2" id="KW-0433">Leucine-rich repeat</keyword>
<proteinExistence type="predicted"/>
<dbReference type="PANTHER" id="PTHR24113:SF12">
    <property type="entry name" value="RAN GTPASE-ACTIVATING PROTEIN 1"/>
    <property type="match status" value="1"/>
</dbReference>
<dbReference type="GO" id="GO:0005634">
    <property type="term" value="C:nucleus"/>
    <property type="evidence" value="ECO:0007669"/>
    <property type="project" value="TreeGrafter"/>
</dbReference>
<dbReference type="GO" id="GO:0005829">
    <property type="term" value="C:cytosol"/>
    <property type="evidence" value="ECO:0007669"/>
    <property type="project" value="TreeGrafter"/>
</dbReference>
<dbReference type="Gene3D" id="3.80.10.10">
    <property type="entry name" value="Ribonuclease Inhibitor"/>
    <property type="match status" value="1"/>
</dbReference>
<dbReference type="PANTHER" id="PTHR24113">
    <property type="entry name" value="RAN GTPASE-ACTIVATING PROTEIN 1"/>
    <property type="match status" value="1"/>
</dbReference>
<dbReference type="SUPFAM" id="SSF52047">
    <property type="entry name" value="RNI-like"/>
    <property type="match status" value="1"/>
</dbReference>
<name>A0AAV1UL02_9STRA</name>
<organism evidence="5 6">
    <name type="scientific">Peronospora matthiolae</name>
    <dbReference type="NCBI Taxonomy" id="2874970"/>
    <lineage>
        <taxon>Eukaryota</taxon>
        <taxon>Sar</taxon>
        <taxon>Stramenopiles</taxon>
        <taxon>Oomycota</taxon>
        <taxon>Peronosporomycetes</taxon>
        <taxon>Peronosporales</taxon>
        <taxon>Peronosporaceae</taxon>
        <taxon>Peronospora</taxon>
    </lineage>
</organism>
<feature type="compositionally biased region" description="Low complexity" evidence="4">
    <location>
        <begin position="71"/>
        <end position="106"/>
    </location>
</feature>
<sequence length="584" mass="62396">MQSPREISSEPQGALTPSTAQLVAKAAVEVPETGVTPRVLDSTAARQPWANLSVDTTASPPSSPSPPPLTPSSSTHSHVPPAAAITASSPATASAPSSLRSGSGSSHVTLPAGLLPERYTADLTHWQSPADLPERRLMVQRIIAMTRSKRVATDTSDALGVDARTPSLAKRIELSLYSRAASFLEYRDLNTLRRRLQSLVSLSFHEAAVSRRQAAAAAAAAAACVTAVPLLGKRKGRSTSTTTTFGVSRLVLKRPRPDDWNFPTVSECSVEPAGCAAPFFLLDETLLGLVFAFLPGVETVRCMQLNRFAQRVLPDCVFALDVELRQLQSAYRLHALVDTTRPAATLLCQFPNLTDLTVYNARKPLCDQQEDGPALHAWGCSELDISHDNVGEKVVQQLAEGIELGACRRLTSLRLVSVFTNTCRGNALHLLCAALVKGSCPDLQDLLLGGNGFSDVGTVDVAWLLKAGSLPKLARLDIRRNYIGESGLKRIMAALRVGRCQQLKYLCMGGNIITDNCVAPVVKLLSSAQCPQMRFLGLEDNFLSARGVQCIIKAAVAGGMMPKLHHVSCDGTLGTDEVPSARAA</sequence>
<evidence type="ECO:0000256" key="1">
    <source>
        <dbReference type="ARBA" id="ARBA00022468"/>
    </source>
</evidence>
<dbReference type="GO" id="GO:0031267">
    <property type="term" value="F:small GTPase binding"/>
    <property type="evidence" value="ECO:0007669"/>
    <property type="project" value="TreeGrafter"/>
</dbReference>
<keyword evidence="3" id="KW-0677">Repeat</keyword>
<dbReference type="EMBL" id="CAKLBY020000221">
    <property type="protein sequence ID" value="CAK7935316.1"/>
    <property type="molecule type" value="Genomic_DNA"/>
</dbReference>
<keyword evidence="1" id="KW-0343">GTPase activation</keyword>
<comment type="caution">
    <text evidence="5">The sequence shown here is derived from an EMBL/GenBank/DDBJ whole genome shotgun (WGS) entry which is preliminary data.</text>
</comment>
<gene>
    <name evidence="5" type="ORF">PM001_LOCUS20466</name>
</gene>
<evidence type="ECO:0000313" key="5">
    <source>
        <dbReference type="EMBL" id="CAK7935316.1"/>
    </source>
</evidence>
<evidence type="ECO:0000313" key="6">
    <source>
        <dbReference type="Proteomes" id="UP001162060"/>
    </source>
</evidence>
<evidence type="ECO:0000256" key="3">
    <source>
        <dbReference type="ARBA" id="ARBA00022737"/>
    </source>
</evidence>
<accession>A0AAV1UL02</accession>
<evidence type="ECO:0000256" key="4">
    <source>
        <dbReference type="SAM" id="MobiDB-lite"/>
    </source>
</evidence>
<dbReference type="GO" id="GO:0048471">
    <property type="term" value="C:perinuclear region of cytoplasm"/>
    <property type="evidence" value="ECO:0007669"/>
    <property type="project" value="TreeGrafter"/>
</dbReference>
<evidence type="ECO:0000256" key="2">
    <source>
        <dbReference type="ARBA" id="ARBA00022614"/>
    </source>
</evidence>
<reference evidence="5" key="1">
    <citation type="submission" date="2024-01" db="EMBL/GenBank/DDBJ databases">
        <authorList>
            <person name="Webb A."/>
        </authorList>
    </citation>
    <scope>NUCLEOTIDE SEQUENCE</scope>
    <source>
        <strain evidence="5">Pm1</strain>
    </source>
</reference>
<feature type="region of interest" description="Disordered" evidence="4">
    <location>
        <begin position="1"/>
        <end position="20"/>
    </location>
</feature>
<protein>
    <recommendedName>
        <fullName evidence="7">F-box domain-containing protein</fullName>
    </recommendedName>
</protein>
<evidence type="ECO:0008006" key="7">
    <source>
        <dbReference type="Google" id="ProtNLM"/>
    </source>
</evidence>
<feature type="region of interest" description="Disordered" evidence="4">
    <location>
        <begin position="30"/>
        <end position="109"/>
    </location>
</feature>